<sequence length="359" mass="37385">MLFVAALASLCLHAPVVQPALPLAARLPSPFCCVPSEPAASPSPPSPPPLPPSLLPAALRHPLAQMGVCLAGYGLHVAVLSRRHLAIGSLRVGLDTLAGLAVLGAAARHRTARGAGAVPAWLLGEVDPTDGSDAGRHCLDLRSEPKAAKLRTAATAAVTLALLYALVALGLPLTRSSMVGAIYLLLVKLMAARHNQPGRPFFGAGGWAPMERAVRWRLASPWLLPVLGGYVASVGIFNLVEPLNQVERKHPPSFGPPGAIRSLLVNAATPCIGAPLFEEVHSRAFVMQALTSAMPLRLALLANGALFGAQHLQAGLVLPLAAMGYFWGVLYALSGNLLVPVAVHALWNSRIFLGSALAL</sequence>
<keyword evidence="2" id="KW-0732">Signal</keyword>
<keyword evidence="5" id="KW-1185">Reference proteome</keyword>
<feature type="chain" id="PRO_5044198107" description="CAAX prenyl protease 2/Lysostaphin resistance protein A-like domain-containing protein" evidence="2">
    <location>
        <begin position="20"/>
        <end position="359"/>
    </location>
</feature>
<dbReference type="PANTHER" id="PTHR43592:SF15">
    <property type="entry name" value="CAAX AMINO TERMINAL PROTEASE FAMILY PROTEIN"/>
    <property type="match status" value="1"/>
</dbReference>
<dbReference type="Pfam" id="PF02517">
    <property type="entry name" value="Rce1-like"/>
    <property type="match status" value="1"/>
</dbReference>
<reference evidence="4" key="2">
    <citation type="submission" date="2024-10" db="UniProtKB">
        <authorList>
            <consortium name="EnsemblProtists"/>
        </authorList>
    </citation>
    <scope>IDENTIFICATION</scope>
</reference>
<evidence type="ECO:0000313" key="5">
    <source>
        <dbReference type="Proteomes" id="UP000013827"/>
    </source>
</evidence>
<evidence type="ECO:0000256" key="2">
    <source>
        <dbReference type="SAM" id="SignalP"/>
    </source>
</evidence>
<dbReference type="AlphaFoldDB" id="A0A0D3IED3"/>
<evidence type="ECO:0000259" key="3">
    <source>
        <dbReference type="Pfam" id="PF02517"/>
    </source>
</evidence>
<dbReference type="PaxDb" id="2903-EOD09618"/>
<keyword evidence="1" id="KW-0812">Transmembrane</keyword>
<dbReference type="Proteomes" id="UP000013827">
    <property type="component" value="Unassembled WGS sequence"/>
</dbReference>
<keyword evidence="1" id="KW-0472">Membrane</keyword>
<feature type="signal peptide" evidence="2">
    <location>
        <begin position="1"/>
        <end position="19"/>
    </location>
</feature>
<dbReference type="eggNOG" id="ENOG502QR9S">
    <property type="taxonomic scope" value="Eukaryota"/>
</dbReference>
<organism evidence="4 5">
    <name type="scientific">Emiliania huxleyi (strain CCMP1516)</name>
    <dbReference type="NCBI Taxonomy" id="280463"/>
    <lineage>
        <taxon>Eukaryota</taxon>
        <taxon>Haptista</taxon>
        <taxon>Haptophyta</taxon>
        <taxon>Prymnesiophyceae</taxon>
        <taxon>Isochrysidales</taxon>
        <taxon>Noelaerhabdaceae</taxon>
        <taxon>Emiliania</taxon>
    </lineage>
</organism>
<accession>A0A0D3IED3</accession>
<dbReference type="GO" id="GO:0004175">
    <property type="term" value="F:endopeptidase activity"/>
    <property type="evidence" value="ECO:0007669"/>
    <property type="project" value="UniProtKB-ARBA"/>
</dbReference>
<feature type="transmembrane region" description="Helical" evidence="1">
    <location>
        <begin position="222"/>
        <end position="240"/>
    </location>
</feature>
<evidence type="ECO:0000256" key="1">
    <source>
        <dbReference type="SAM" id="Phobius"/>
    </source>
</evidence>
<dbReference type="PANTHER" id="PTHR43592">
    <property type="entry name" value="CAAX AMINO TERMINAL PROTEASE"/>
    <property type="match status" value="1"/>
</dbReference>
<evidence type="ECO:0000313" key="4">
    <source>
        <dbReference type="EnsemblProtists" id="EOD09618"/>
    </source>
</evidence>
<feature type="transmembrane region" description="Helical" evidence="1">
    <location>
        <begin position="324"/>
        <end position="347"/>
    </location>
</feature>
<dbReference type="STRING" id="2903.R1BII6"/>
<name>A0A0D3IED3_EMIH1</name>
<feature type="domain" description="CAAX prenyl protease 2/Lysostaphin resistance protein A-like" evidence="3">
    <location>
        <begin position="263"/>
        <end position="349"/>
    </location>
</feature>
<reference evidence="5" key="1">
    <citation type="journal article" date="2013" name="Nature">
        <title>Pan genome of the phytoplankton Emiliania underpins its global distribution.</title>
        <authorList>
            <person name="Read B.A."/>
            <person name="Kegel J."/>
            <person name="Klute M.J."/>
            <person name="Kuo A."/>
            <person name="Lefebvre S.C."/>
            <person name="Maumus F."/>
            <person name="Mayer C."/>
            <person name="Miller J."/>
            <person name="Monier A."/>
            <person name="Salamov A."/>
            <person name="Young J."/>
            <person name="Aguilar M."/>
            <person name="Claverie J.M."/>
            <person name="Frickenhaus S."/>
            <person name="Gonzalez K."/>
            <person name="Herman E.K."/>
            <person name="Lin Y.C."/>
            <person name="Napier J."/>
            <person name="Ogata H."/>
            <person name="Sarno A.F."/>
            <person name="Shmutz J."/>
            <person name="Schroeder D."/>
            <person name="de Vargas C."/>
            <person name="Verret F."/>
            <person name="von Dassow P."/>
            <person name="Valentin K."/>
            <person name="Van de Peer Y."/>
            <person name="Wheeler G."/>
            <person name="Dacks J.B."/>
            <person name="Delwiche C.F."/>
            <person name="Dyhrman S.T."/>
            <person name="Glockner G."/>
            <person name="John U."/>
            <person name="Richards T."/>
            <person name="Worden A.Z."/>
            <person name="Zhang X."/>
            <person name="Grigoriev I.V."/>
            <person name="Allen A.E."/>
            <person name="Bidle K."/>
            <person name="Borodovsky M."/>
            <person name="Bowler C."/>
            <person name="Brownlee C."/>
            <person name="Cock J.M."/>
            <person name="Elias M."/>
            <person name="Gladyshev V.N."/>
            <person name="Groth M."/>
            <person name="Guda C."/>
            <person name="Hadaegh A."/>
            <person name="Iglesias-Rodriguez M.D."/>
            <person name="Jenkins J."/>
            <person name="Jones B.M."/>
            <person name="Lawson T."/>
            <person name="Leese F."/>
            <person name="Lindquist E."/>
            <person name="Lobanov A."/>
            <person name="Lomsadze A."/>
            <person name="Malik S.B."/>
            <person name="Marsh M.E."/>
            <person name="Mackinder L."/>
            <person name="Mock T."/>
            <person name="Mueller-Roeber B."/>
            <person name="Pagarete A."/>
            <person name="Parker M."/>
            <person name="Probert I."/>
            <person name="Quesneville H."/>
            <person name="Raines C."/>
            <person name="Rensing S.A."/>
            <person name="Riano-Pachon D.M."/>
            <person name="Richier S."/>
            <person name="Rokitta S."/>
            <person name="Shiraiwa Y."/>
            <person name="Soanes D.M."/>
            <person name="van der Giezen M."/>
            <person name="Wahlund T.M."/>
            <person name="Williams B."/>
            <person name="Wilson W."/>
            <person name="Wolfe G."/>
            <person name="Wurch L.L."/>
        </authorList>
    </citation>
    <scope>NUCLEOTIDE SEQUENCE</scope>
</reference>
<feature type="transmembrane region" description="Helical" evidence="1">
    <location>
        <begin position="150"/>
        <end position="167"/>
    </location>
</feature>
<dbReference type="GeneID" id="17255529"/>
<dbReference type="RefSeq" id="XP_005762047.1">
    <property type="nucleotide sequence ID" value="XM_005761990.1"/>
</dbReference>
<proteinExistence type="predicted"/>
<keyword evidence="1" id="KW-1133">Transmembrane helix</keyword>
<dbReference type="HOGENOM" id="CLU_772596_0_0_1"/>
<dbReference type="EnsemblProtists" id="EOD09618">
    <property type="protein sequence ID" value="EOD09618"/>
    <property type="gene ID" value="EMIHUDRAFT_96857"/>
</dbReference>
<protein>
    <recommendedName>
        <fullName evidence="3">CAAX prenyl protease 2/Lysostaphin resistance protein A-like domain-containing protein</fullName>
    </recommendedName>
</protein>
<dbReference type="InterPro" id="IPR003675">
    <property type="entry name" value="Rce1/LyrA-like_dom"/>
</dbReference>
<dbReference type="GO" id="GO:0080120">
    <property type="term" value="P:CAAX-box protein maturation"/>
    <property type="evidence" value="ECO:0007669"/>
    <property type="project" value="UniProtKB-ARBA"/>
</dbReference>
<dbReference type="KEGG" id="ehx:EMIHUDRAFT_96857"/>